<dbReference type="eggNOG" id="COG0624">
    <property type="taxonomic scope" value="Bacteria"/>
</dbReference>
<dbReference type="STRING" id="460265.Mnod_3656"/>
<dbReference type="GO" id="GO:0046872">
    <property type="term" value="F:metal ion binding"/>
    <property type="evidence" value="ECO:0007669"/>
    <property type="project" value="UniProtKB-KW"/>
</dbReference>
<dbReference type="PROSITE" id="PS00758">
    <property type="entry name" value="ARGE_DAPE_CPG2_1"/>
    <property type="match status" value="1"/>
</dbReference>
<proteinExistence type="predicted"/>
<feature type="domain" description="Peptidase M20 dimerisation" evidence="4">
    <location>
        <begin position="220"/>
        <end position="371"/>
    </location>
</feature>
<dbReference type="Gene3D" id="3.40.630.10">
    <property type="entry name" value="Zn peptidases"/>
    <property type="match status" value="1"/>
</dbReference>
<dbReference type="InterPro" id="IPR002933">
    <property type="entry name" value="Peptidase_M20"/>
</dbReference>
<reference evidence="5 6" key="1">
    <citation type="submission" date="2009-01" db="EMBL/GenBank/DDBJ databases">
        <title>Complete sequence of chromosome of Methylobacterium nodulans ORS 2060.</title>
        <authorList>
            <consortium name="US DOE Joint Genome Institute"/>
            <person name="Lucas S."/>
            <person name="Copeland A."/>
            <person name="Lapidus A."/>
            <person name="Glavina del Rio T."/>
            <person name="Dalin E."/>
            <person name="Tice H."/>
            <person name="Bruce D."/>
            <person name="Goodwin L."/>
            <person name="Pitluck S."/>
            <person name="Sims D."/>
            <person name="Brettin T."/>
            <person name="Detter J.C."/>
            <person name="Han C."/>
            <person name="Larimer F."/>
            <person name="Land M."/>
            <person name="Hauser L."/>
            <person name="Kyrpides N."/>
            <person name="Ivanova N."/>
            <person name="Marx C.J."/>
            <person name="Richardson P."/>
        </authorList>
    </citation>
    <scope>NUCLEOTIDE SEQUENCE [LARGE SCALE GENOMIC DNA]</scope>
    <source>
        <strain evidence="6">LMG 21967 / CNCM I-2342 / ORS 2060</strain>
    </source>
</reference>
<dbReference type="InterPro" id="IPR011650">
    <property type="entry name" value="Peptidase_M20_dimer"/>
</dbReference>
<evidence type="ECO:0000313" key="6">
    <source>
        <dbReference type="Proteomes" id="UP000008207"/>
    </source>
</evidence>
<protein>
    <submittedName>
        <fullName evidence="5">Peptidase M20</fullName>
    </submittedName>
</protein>
<dbReference type="Pfam" id="PF07687">
    <property type="entry name" value="M20_dimer"/>
    <property type="match status" value="1"/>
</dbReference>
<dbReference type="GO" id="GO:0008233">
    <property type="term" value="F:peptidase activity"/>
    <property type="evidence" value="ECO:0007669"/>
    <property type="project" value="UniProtKB-KW"/>
</dbReference>
<dbReference type="Gene3D" id="3.30.70.360">
    <property type="match status" value="1"/>
</dbReference>
<dbReference type="PANTHER" id="PTHR43270">
    <property type="entry name" value="BETA-ALA-HIS DIPEPTIDASE"/>
    <property type="match status" value="1"/>
</dbReference>
<dbReference type="SUPFAM" id="SSF53187">
    <property type="entry name" value="Zn-dependent exopeptidases"/>
    <property type="match status" value="1"/>
</dbReference>
<keyword evidence="1" id="KW-0645">Protease</keyword>
<dbReference type="Proteomes" id="UP000008207">
    <property type="component" value="Chromosome"/>
</dbReference>
<name>B8IQ65_METNO</name>
<dbReference type="InterPro" id="IPR001261">
    <property type="entry name" value="ArgE/DapE_CS"/>
</dbReference>
<keyword evidence="3" id="KW-0378">Hydrolase</keyword>
<dbReference type="KEGG" id="mno:Mnod_3656"/>
<evidence type="ECO:0000256" key="1">
    <source>
        <dbReference type="ARBA" id="ARBA00022670"/>
    </source>
</evidence>
<gene>
    <name evidence="5" type="ordered locus">Mnod_3656</name>
</gene>
<dbReference type="NCBIfam" id="NF005478">
    <property type="entry name" value="PRK07079.1"/>
    <property type="match status" value="1"/>
</dbReference>
<evidence type="ECO:0000259" key="4">
    <source>
        <dbReference type="Pfam" id="PF07687"/>
    </source>
</evidence>
<dbReference type="Pfam" id="PF01546">
    <property type="entry name" value="Peptidase_M20"/>
    <property type="match status" value="1"/>
</dbReference>
<organism evidence="5 6">
    <name type="scientific">Methylobacterium nodulans (strain LMG 21967 / CNCM I-2342 / ORS 2060)</name>
    <dbReference type="NCBI Taxonomy" id="460265"/>
    <lineage>
        <taxon>Bacteria</taxon>
        <taxon>Pseudomonadati</taxon>
        <taxon>Pseudomonadota</taxon>
        <taxon>Alphaproteobacteria</taxon>
        <taxon>Hyphomicrobiales</taxon>
        <taxon>Methylobacteriaceae</taxon>
        <taxon>Methylobacterium</taxon>
    </lineage>
</organism>
<keyword evidence="6" id="KW-1185">Reference proteome</keyword>
<dbReference type="HOGENOM" id="CLU_029469_1_0_5"/>
<accession>B8IQ65</accession>
<dbReference type="PANTHER" id="PTHR43270:SF12">
    <property type="entry name" value="SUCCINYL-DIAMINOPIMELATE DESUCCINYLASE"/>
    <property type="match status" value="1"/>
</dbReference>
<dbReference type="AlphaFoldDB" id="B8IQ65"/>
<dbReference type="GO" id="GO:0006508">
    <property type="term" value="P:proteolysis"/>
    <property type="evidence" value="ECO:0007669"/>
    <property type="project" value="UniProtKB-KW"/>
</dbReference>
<evidence type="ECO:0000256" key="3">
    <source>
        <dbReference type="ARBA" id="ARBA00022801"/>
    </source>
</evidence>
<dbReference type="EMBL" id="CP001349">
    <property type="protein sequence ID" value="ACL58565.1"/>
    <property type="molecule type" value="Genomic_DNA"/>
</dbReference>
<evidence type="ECO:0000313" key="5">
    <source>
        <dbReference type="EMBL" id="ACL58565.1"/>
    </source>
</evidence>
<evidence type="ECO:0000256" key="2">
    <source>
        <dbReference type="ARBA" id="ARBA00022723"/>
    </source>
</evidence>
<keyword evidence="2" id="KW-0479">Metal-binding</keyword>
<dbReference type="InterPro" id="IPR051458">
    <property type="entry name" value="Cyt/Met_Dipeptidase"/>
</dbReference>
<sequence length="490" mass="52403">MTPPALPVPRSPIASPPMSRHDAIALATRHFDDGGFLATLQEAVARPTESQAPGQLPALTAYLTDLVAPAVARLGFTSRILDNPDGVHGPFLIAERREGEDLPTVLIYGHGDTVRGYPEQWREGLHPWRIVVEGERWYGRGTADNKGQHLVNLAALEAVMRARGGRLGFNTKLVIEMGEESGSPGLREICRAESRALAADLLIASDGPRVSAERPTIFLGSRGAFNFELIVNLREGGHHSGNWGGLLRNPGTVLANAIASLVDARGTILIDALRPPPIPEGVRAALADITVGGDPNAPAIDEGWGEPGLSPAERVFGWNALEVLAFKTGDPDGPLNAVPPSAKATLQLRFVVGTDWQNLIPAIRAHLDAHGFPMVEVRAARTEVFRATRLPVEDPWVAWALASIAESTGKRPALLPNLGGSLPNDAFSEILGLPTLWVPHSYPACSQHAPDEHLLGPMTREALGLMAGLFWDLGETGPAVLARRREAQGD</sequence>